<accession>A0A5B9FVI9</accession>
<evidence type="ECO:0000313" key="2">
    <source>
        <dbReference type="Proteomes" id="UP000321222"/>
    </source>
</evidence>
<gene>
    <name evidence="1" type="ORF">FUA48_16035</name>
</gene>
<keyword evidence="2" id="KW-1185">Reference proteome</keyword>
<proteinExistence type="predicted"/>
<dbReference type="Proteomes" id="UP000321222">
    <property type="component" value="Chromosome"/>
</dbReference>
<protein>
    <submittedName>
        <fullName evidence="1">Uncharacterized protein</fullName>
    </submittedName>
</protein>
<reference evidence="1 2" key="1">
    <citation type="submission" date="2019-08" db="EMBL/GenBank/DDBJ databases">
        <title>Flavobacterium alkalisoli sp. nov., isolated from rhizosphere soil of Suaeda salsa.</title>
        <authorList>
            <person name="Sun J.-Q."/>
            <person name="Xu L."/>
        </authorList>
    </citation>
    <scope>NUCLEOTIDE SEQUENCE [LARGE SCALE GENOMIC DNA]</scope>
    <source>
        <strain evidence="1 2">XS-5</strain>
    </source>
</reference>
<dbReference type="AlphaFoldDB" id="A0A5B9FVI9"/>
<organism evidence="1 2">
    <name type="scientific">Flavobacterium alkalisoli</name>
    <dbReference type="NCBI Taxonomy" id="2602769"/>
    <lineage>
        <taxon>Bacteria</taxon>
        <taxon>Pseudomonadati</taxon>
        <taxon>Bacteroidota</taxon>
        <taxon>Flavobacteriia</taxon>
        <taxon>Flavobacteriales</taxon>
        <taxon>Flavobacteriaceae</taxon>
        <taxon>Flavobacterium</taxon>
    </lineage>
</organism>
<sequence length="162" mass="19260">MWFDVNFLLLLINELPINKRKLKNIRFLSVLLKPIETVYYNWFQLRKENIYKLNHNGQVCYLRKSLNDKFDTVLRRIYITNGQINETAVIYTEAEQQDEYIGSETEEDFLWLYTEGETGDTGLDFIVYVPQEVYDNSLHSVNAHIRFYKAGGKRYTILVISE</sequence>
<name>A0A5B9FVI9_9FLAO</name>
<dbReference type="RefSeq" id="WP_147584469.1">
    <property type="nucleotide sequence ID" value="NZ_CP042831.1"/>
</dbReference>
<dbReference type="KEGG" id="fak:FUA48_16035"/>
<dbReference type="EMBL" id="CP042831">
    <property type="protein sequence ID" value="QEE51030.1"/>
    <property type="molecule type" value="Genomic_DNA"/>
</dbReference>
<dbReference type="OrthoDB" id="1072575at2"/>
<evidence type="ECO:0000313" key="1">
    <source>
        <dbReference type="EMBL" id="QEE51030.1"/>
    </source>
</evidence>